<organism evidence="2 3">
    <name type="scientific">Imshaugia aleurites</name>
    <dbReference type="NCBI Taxonomy" id="172621"/>
    <lineage>
        <taxon>Eukaryota</taxon>
        <taxon>Fungi</taxon>
        <taxon>Dikarya</taxon>
        <taxon>Ascomycota</taxon>
        <taxon>Pezizomycotina</taxon>
        <taxon>Lecanoromycetes</taxon>
        <taxon>OSLEUM clade</taxon>
        <taxon>Lecanoromycetidae</taxon>
        <taxon>Lecanorales</taxon>
        <taxon>Lecanorineae</taxon>
        <taxon>Parmeliaceae</taxon>
        <taxon>Imshaugia</taxon>
    </lineage>
</organism>
<sequence length="360" mass="40154">MVNLERAAERLNSLSAYRALKPRNLALQKRRRYRSSRLQEIKVRSKVSHDMAEPSEERTFKSYTPVLAKAYATSRGSYHENLFKIILDTHRSTGGAMKVLLDVGCGPGNSTRPLAKHFGSAFGIDPSPEMINTAKSISIENPEETSTGESITFCVGRAEDMKVSFRKPGQEVDLLTSGTAAHWFDMPQFWSSAAACLKPGATVALWTTSSSYCHPSTPNAAKVQEAMLRLGRENIAPYELPGNRVARDSYDDLLLPWNCNPPVDGFLESGFTRLEWDRDGKLSNPEHFFLGDEIVTIERMKERLGTSSMVTRWREAHPQLAGTEKDVVIKVAREMREVLEGDEFVVGRSCVLLLLKKTGA</sequence>
<accession>A0A8H3G4W5</accession>
<protein>
    <recommendedName>
        <fullName evidence="1">Methyltransferase type 11 domain-containing protein</fullName>
    </recommendedName>
</protein>
<gene>
    <name evidence="2" type="ORF">IMSHALPRED_000742</name>
</gene>
<name>A0A8H3G4W5_9LECA</name>
<dbReference type="AlphaFoldDB" id="A0A8H3G4W5"/>
<dbReference type="Proteomes" id="UP000664534">
    <property type="component" value="Unassembled WGS sequence"/>
</dbReference>
<evidence type="ECO:0000313" key="3">
    <source>
        <dbReference type="Proteomes" id="UP000664534"/>
    </source>
</evidence>
<comment type="caution">
    <text evidence="2">The sequence shown here is derived from an EMBL/GenBank/DDBJ whole genome shotgun (WGS) entry which is preliminary data.</text>
</comment>
<dbReference type="CDD" id="cd02440">
    <property type="entry name" value="AdoMet_MTases"/>
    <property type="match status" value="1"/>
</dbReference>
<proteinExistence type="predicted"/>
<dbReference type="EMBL" id="CAJPDT010000107">
    <property type="protein sequence ID" value="CAF9938276.1"/>
    <property type="molecule type" value="Genomic_DNA"/>
</dbReference>
<dbReference type="SUPFAM" id="SSF53335">
    <property type="entry name" value="S-adenosyl-L-methionine-dependent methyltransferases"/>
    <property type="match status" value="1"/>
</dbReference>
<evidence type="ECO:0000313" key="2">
    <source>
        <dbReference type="EMBL" id="CAF9938276.1"/>
    </source>
</evidence>
<dbReference type="GO" id="GO:0008757">
    <property type="term" value="F:S-adenosylmethionine-dependent methyltransferase activity"/>
    <property type="evidence" value="ECO:0007669"/>
    <property type="project" value="InterPro"/>
</dbReference>
<dbReference type="Pfam" id="PF08241">
    <property type="entry name" value="Methyltransf_11"/>
    <property type="match status" value="1"/>
</dbReference>
<dbReference type="Gene3D" id="3.40.50.150">
    <property type="entry name" value="Vaccinia Virus protein VP39"/>
    <property type="match status" value="1"/>
</dbReference>
<reference evidence="2" key="1">
    <citation type="submission" date="2021-03" db="EMBL/GenBank/DDBJ databases">
        <authorList>
            <person name="Tagirdzhanova G."/>
        </authorList>
    </citation>
    <scope>NUCLEOTIDE SEQUENCE</scope>
</reference>
<keyword evidence="3" id="KW-1185">Reference proteome</keyword>
<feature type="domain" description="Methyltransferase type 11" evidence="1">
    <location>
        <begin position="101"/>
        <end position="204"/>
    </location>
</feature>
<dbReference type="OrthoDB" id="10027013at2759"/>
<dbReference type="InterPro" id="IPR013216">
    <property type="entry name" value="Methyltransf_11"/>
</dbReference>
<evidence type="ECO:0000259" key="1">
    <source>
        <dbReference type="Pfam" id="PF08241"/>
    </source>
</evidence>
<dbReference type="PANTHER" id="PTHR44942:SF10">
    <property type="entry name" value="METHYLTRANSFERASE TYPE 11 DOMAIN-CONTAINING PROTEIN"/>
    <property type="match status" value="1"/>
</dbReference>
<dbReference type="InterPro" id="IPR029063">
    <property type="entry name" value="SAM-dependent_MTases_sf"/>
</dbReference>
<dbReference type="InterPro" id="IPR051052">
    <property type="entry name" value="Diverse_substrate_MTase"/>
</dbReference>
<dbReference type="PANTHER" id="PTHR44942">
    <property type="entry name" value="METHYLTRANSF_11 DOMAIN-CONTAINING PROTEIN"/>
    <property type="match status" value="1"/>
</dbReference>